<dbReference type="InterPro" id="IPR014330">
    <property type="entry name" value="RNA-bd_S4-rel_YaaA"/>
</dbReference>
<keyword evidence="1" id="KW-0694">RNA-binding</keyword>
<dbReference type="Pfam" id="PF13275">
    <property type="entry name" value="S4_2"/>
    <property type="match status" value="1"/>
</dbReference>
<evidence type="ECO:0000256" key="1">
    <source>
        <dbReference type="PROSITE-ProRule" id="PRU00182"/>
    </source>
</evidence>
<dbReference type="SUPFAM" id="SSF55174">
    <property type="entry name" value="Alpha-L RNA-binding motif"/>
    <property type="match status" value="1"/>
</dbReference>
<organism evidence="2 3">
    <name type="scientific">Geomicrobium halophilum</name>
    <dbReference type="NCBI Taxonomy" id="549000"/>
    <lineage>
        <taxon>Bacteria</taxon>
        <taxon>Bacillati</taxon>
        <taxon>Bacillota</taxon>
        <taxon>Bacilli</taxon>
        <taxon>Bacillales</taxon>
        <taxon>Geomicrobium</taxon>
    </lineage>
</organism>
<sequence length="73" mass="8257">MREEIRITTPYITLGQLLKESTIAPTGGMVKIILAEYTVFVNDEREERRGRKLYPGDRVDVEEAGAFIVAKSD</sequence>
<dbReference type="Proteomes" id="UP000568839">
    <property type="component" value="Unassembled WGS sequence"/>
</dbReference>
<protein>
    <submittedName>
        <fullName evidence="2">S4 domain protein YaaA</fullName>
    </submittedName>
</protein>
<proteinExistence type="predicted"/>
<evidence type="ECO:0000313" key="3">
    <source>
        <dbReference type="Proteomes" id="UP000568839"/>
    </source>
</evidence>
<gene>
    <name evidence="2" type="ORF">HNR44_002583</name>
</gene>
<dbReference type="EMBL" id="JACHHJ010000003">
    <property type="protein sequence ID" value="MBB6450600.1"/>
    <property type="molecule type" value="Genomic_DNA"/>
</dbReference>
<dbReference type="AlphaFoldDB" id="A0A841PPA6"/>
<dbReference type="Gene3D" id="3.10.290.10">
    <property type="entry name" value="RNA-binding S4 domain"/>
    <property type="match status" value="1"/>
</dbReference>
<name>A0A841PPA6_9BACL</name>
<dbReference type="PROSITE" id="PS50889">
    <property type="entry name" value="S4"/>
    <property type="match status" value="1"/>
</dbReference>
<keyword evidence="3" id="KW-1185">Reference proteome</keyword>
<comment type="caution">
    <text evidence="2">The sequence shown here is derived from an EMBL/GenBank/DDBJ whole genome shotgun (WGS) entry which is preliminary data.</text>
</comment>
<dbReference type="GO" id="GO:0003723">
    <property type="term" value="F:RNA binding"/>
    <property type="evidence" value="ECO:0007669"/>
    <property type="project" value="UniProtKB-KW"/>
</dbReference>
<evidence type="ECO:0000313" key="2">
    <source>
        <dbReference type="EMBL" id="MBB6450600.1"/>
    </source>
</evidence>
<dbReference type="NCBIfam" id="TIGR02988">
    <property type="entry name" value="YaaA_near_RecF"/>
    <property type="match status" value="1"/>
</dbReference>
<dbReference type="RefSeq" id="WP_184404653.1">
    <property type="nucleotide sequence ID" value="NZ_JACHHJ010000003.1"/>
</dbReference>
<accession>A0A841PPA6</accession>
<reference evidence="2 3" key="1">
    <citation type="submission" date="2020-08" db="EMBL/GenBank/DDBJ databases">
        <title>Genomic Encyclopedia of Type Strains, Phase IV (KMG-IV): sequencing the most valuable type-strain genomes for metagenomic binning, comparative biology and taxonomic classification.</title>
        <authorList>
            <person name="Goeker M."/>
        </authorList>
    </citation>
    <scope>NUCLEOTIDE SEQUENCE [LARGE SCALE GENOMIC DNA]</scope>
    <source>
        <strain evidence="2 3">DSM 21769</strain>
    </source>
</reference>
<dbReference type="InterPro" id="IPR036986">
    <property type="entry name" value="S4_RNA-bd_sf"/>
</dbReference>